<reference evidence="2 3" key="1">
    <citation type="journal article" date="2018" name="Nat. Ecol. Evol.">
        <title>Pezizomycetes genomes reveal the molecular basis of ectomycorrhizal truffle lifestyle.</title>
        <authorList>
            <person name="Murat C."/>
            <person name="Payen T."/>
            <person name="Noel B."/>
            <person name="Kuo A."/>
            <person name="Morin E."/>
            <person name="Chen J."/>
            <person name="Kohler A."/>
            <person name="Krizsan K."/>
            <person name="Balestrini R."/>
            <person name="Da Silva C."/>
            <person name="Montanini B."/>
            <person name="Hainaut M."/>
            <person name="Levati E."/>
            <person name="Barry K.W."/>
            <person name="Belfiori B."/>
            <person name="Cichocki N."/>
            <person name="Clum A."/>
            <person name="Dockter R.B."/>
            <person name="Fauchery L."/>
            <person name="Guy J."/>
            <person name="Iotti M."/>
            <person name="Le Tacon F."/>
            <person name="Lindquist E.A."/>
            <person name="Lipzen A."/>
            <person name="Malagnac F."/>
            <person name="Mello A."/>
            <person name="Molinier V."/>
            <person name="Miyauchi S."/>
            <person name="Poulain J."/>
            <person name="Riccioni C."/>
            <person name="Rubini A."/>
            <person name="Sitrit Y."/>
            <person name="Splivallo R."/>
            <person name="Traeger S."/>
            <person name="Wang M."/>
            <person name="Zifcakova L."/>
            <person name="Wipf D."/>
            <person name="Zambonelli A."/>
            <person name="Paolocci F."/>
            <person name="Nowrousian M."/>
            <person name="Ottonello S."/>
            <person name="Baldrian P."/>
            <person name="Spatafora J.W."/>
            <person name="Henrissat B."/>
            <person name="Nagy L.G."/>
            <person name="Aury J.M."/>
            <person name="Wincker P."/>
            <person name="Grigoriev I.V."/>
            <person name="Bonfante P."/>
            <person name="Martin F.M."/>
        </authorList>
    </citation>
    <scope>NUCLEOTIDE SEQUENCE [LARGE SCALE GENOMIC DNA]</scope>
    <source>
        <strain evidence="2 3">ATCC MYA-4762</strain>
    </source>
</reference>
<organism evidence="2 3">
    <name type="scientific">Terfezia boudieri ATCC MYA-4762</name>
    <dbReference type="NCBI Taxonomy" id="1051890"/>
    <lineage>
        <taxon>Eukaryota</taxon>
        <taxon>Fungi</taxon>
        <taxon>Dikarya</taxon>
        <taxon>Ascomycota</taxon>
        <taxon>Pezizomycotina</taxon>
        <taxon>Pezizomycetes</taxon>
        <taxon>Pezizales</taxon>
        <taxon>Pezizaceae</taxon>
        <taxon>Terfezia</taxon>
    </lineage>
</organism>
<accession>A0A3N4L573</accession>
<evidence type="ECO:0000313" key="2">
    <source>
        <dbReference type="EMBL" id="RPB17993.1"/>
    </source>
</evidence>
<evidence type="ECO:0000313" key="3">
    <source>
        <dbReference type="Proteomes" id="UP000267821"/>
    </source>
</evidence>
<keyword evidence="3" id="KW-1185">Reference proteome</keyword>
<dbReference type="InParanoid" id="A0A3N4L573"/>
<protein>
    <recommendedName>
        <fullName evidence="1">Fungal-type protein kinase domain-containing protein</fullName>
    </recommendedName>
</protein>
<dbReference type="Pfam" id="PF17667">
    <property type="entry name" value="Pkinase_fungal"/>
    <property type="match status" value="1"/>
</dbReference>
<evidence type="ECO:0000259" key="1">
    <source>
        <dbReference type="Pfam" id="PF17667"/>
    </source>
</evidence>
<gene>
    <name evidence="2" type="ORF">L211DRAFT_324889</name>
</gene>
<dbReference type="Proteomes" id="UP000267821">
    <property type="component" value="Unassembled WGS sequence"/>
</dbReference>
<proteinExistence type="predicted"/>
<dbReference type="InterPro" id="IPR040976">
    <property type="entry name" value="Pkinase_fungal"/>
</dbReference>
<dbReference type="OrthoDB" id="5297845at2759"/>
<feature type="domain" description="Fungal-type protein kinase" evidence="1">
    <location>
        <begin position="3"/>
        <end position="27"/>
    </location>
</feature>
<sequence>MAVLSNGETHRYRHDLESFLYVLLWVCCYPVTPDPNPEKRDSMDNIWPRSHPLKTWIFEDEETVIAHKGMYIVSKGEVFEGLLGRFRAGFEGFKAVARRWRRTLWGIEGWGLCVIMPEGEGDMGGEGTDRIESASGGKRDWLLRDEVRVGVANREAFGEARDALRELVEALAPGEGELQN</sequence>
<dbReference type="AlphaFoldDB" id="A0A3N4L573"/>
<name>A0A3N4L573_9PEZI</name>
<dbReference type="EMBL" id="ML121775">
    <property type="protein sequence ID" value="RPB17993.1"/>
    <property type="molecule type" value="Genomic_DNA"/>
</dbReference>